<dbReference type="RefSeq" id="XP_002430525.1">
    <property type="nucleotide sequence ID" value="XM_002430480.1"/>
</dbReference>
<dbReference type="EnsemblMetazoa" id="PHUM489260-RA">
    <property type="protein sequence ID" value="PHUM489260-PA"/>
    <property type="gene ID" value="PHUM489260"/>
</dbReference>
<dbReference type="Pfam" id="PF00106">
    <property type="entry name" value="adh_short"/>
    <property type="match status" value="1"/>
</dbReference>
<dbReference type="OrthoDB" id="1274115at2759"/>
<dbReference type="STRING" id="121224.E0VWN1"/>
<evidence type="ECO:0000313" key="4">
    <source>
        <dbReference type="Proteomes" id="UP000009046"/>
    </source>
</evidence>
<dbReference type="PANTHER" id="PTHR43658:SF8">
    <property type="entry name" value="17-BETA-HYDROXYSTEROID DEHYDROGENASE 14-RELATED"/>
    <property type="match status" value="1"/>
</dbReference>
<dbReference type="AlphaFoldDB" id="E0VWN1"/>
<dbReference type="KEGG" id="phu:Phum_PHUM489260"/>
<evidence type="ECO:0000313" key="2">
    <source>
        <dbReference type="EMBL" id="EEB17787.1"/>
    </source>
</evidence>
<name>E0VWN1_PEDHC</name>
<evidence type="ECO:0000313" key="3">
    <source>
        <dbReference type="EnsemblMetazoa" id="PHUM489260-PA"/>
    </source>
</evidence>
<dbReference type="GO" id="GO:0003857">
    <property type="term" value="F:(3S)-3-hydroxyacyl-CoA dehydrogenase (NAD+) activity"/>
    <property type="evidence" value="ECO:0007669"/>
    <property type="project" value="UniProtKB-EC"/>
</dbReference>
<dbReference type="PRINTS" id="PR00081">
    <property type="entry name" value="GDHRDH"/>
</dbReference>
<protein>
    <submittedName>
        <fullName evidence="2 3">3-hydroxyacyl-CoA dehydrogenase, putative</fullName>
        <ecNumber evidence="2">1.1.1.178</ecNumber>
        <ecNumber evidence="2">1.1.1.35</ecNumber>
    </submittedName>
</protein>
<dbReference type="InParanoid" id="E0VWN1"/>
<dbReference type="GeneID" id="8235708"/>
<dbReference type="EC" id="1.1.1.35" evidence="2"/>
<dbReference type="CTD" id="8235708"/>
<accession>E0VWN1</accession>
<dbReference type="EMBL" id="DS235823">
    <property type="protein sequence ID" value="EEB17787.1"/>
    <property type="molecule type" value="Genomic_DNA"/>
</dbReference>
<dbReference type="Gene3D" id="3.40.50.720">
    <property type="entry name" value="NAD(P)-binding Rossmann-like Domain"/>
    <property type="match status" value="1"/>
</dbReference>
<dbReference type="Proteomes" id="UP000009046">
    <property type="component" value="Unassembled WGS sequence"/>
</dbReference>
<keyword evidence="4" id="KW-1185">Reference proteome</keyword>
<dbReference type="FunCoup" id="E0VWN1">
    <property type="interactions" value="553"/>
</dbReference>
<dbReference type="EC" id="1.1.1.178" evidence="2"/>
<dbReference type="SUPFAM" id="SSF51735">
    <property type="entry name" value="NAD(P)-binding Rossmann-fold domains"/>
    <property type="match status" value="1"/>
</dbReference>
<dbReference type="HOGENOM" id="CLU_010194_42_0_1"/>
<dbReference type="PANTHER" id="PTHR43658">
    <property type="entry name" value="SHORT-CHAIN DEHYDROGENASE/REDUCTASE"/>
    <property type="match status" value="1"/>
</dbReference>
<organism>
    <name type="scientific">Pediculus humanus subsp. corporis</name>
    <name type="common">Body louse</name>
    <dbReference type="NCBI Taxonomy" id="121224"/>
    <lineage>
        <taxon>Eukaryota</taxon>
        <taxon>Metazoa</taxon>
        <taxon>Ecdysozoa</taxon>
        <taxon>Arthropoda</taxon>
        <taxon>Hexapoda</taxon>
        <taxon>Insecta</taxon>
        <taxon>Pterygota</taxon>
        <taxon>Neoptera</taxon>
        <taxon>Paraneoptera</taxon>
        <taxon>Psocodea</taxon>
        <taxon>Troctomorpha</taxon>
        <taxon>Phthiraptera</taxon>
        <taxon>Anoplura</taxon>
        <taxon>Pediculidae</taxon>
        <taxon>Pediculus</taxon>
    </lineage>
</organism>
<evidence type="ECO:0000256" key="1">
    <source>
        <dbReference type="ARBA" id="ARBA00023002"/>
    </source>
</evidence>
<reference evidence="2" key="1">
    <citation type="submission" date="2007-04" db="EMBL/GenBank/DDBJ databases">
        <title>Annotation of Pediculus humanus corporis strain USDA.</title>
        <authorList>
            <person name="Kirkness E."/>
            <person name="Hannick L."/>
            <person name="Hass B."/>
            <person name="Bruggner R."/>
            <person name="Lawson D."/>
            <person name="Bidwell S."/>
            <person name="Joardar V."/>
            <person name="Caler E."/>
            <person name="Walenz B."/>
            <person name="Inman J."/>
            <person name="Schobel S."/>
            <person name="Galinsky K."/>
            <person name="Amedeo P."/>
            <person name="Strausberg R."/>
        </authorList>
    </citation>
    <scope>NUCLEOTIDE SEQUENCE</scope>
    <source>
        <strain evidence="2">USDA</strain>
    </source>
</reference>
<reference evidence="3" key="3">
    <citation type="submission" date="2021-02" db="UniProtKB">
        <authorList>
            <consortium name="EnsemblMetazoa"/>
        </authorList>
    </citation>
    <scope>IDENTIFICATION</scope>
    <source>
        <strain evidence="3">USDA</strain>
    </source>
</reference>
<dbReference type="GO" id="GO:0047015">
    <property type="term" value="F:3-hydroxy-2-methylbutyryl-CoA dehydrogenase activity"/>
    <property type="evidence" value="ECO:0007669"/>
    <property type="project" value="UniProtKB-EC"/>
</dbReference>
<reference evidence="2" key="2">
    <citation type="submission" date="2007-04" db="EMBL/GenBank/DDBJ databases">
        <title>The genome of the human body louse.</title>
        <authorList>
            <consortium name="The Human Body Louse Genome Consortium"/>
            <person name="Kirkness E."/>
            <person name="Walenz B."/>
            <person name="Hass B."/>
            <person name="Bruggner R."/>
            <person name="Strausberg R."/>
        </authorList>
    </citation>
    <scope>NUCLEOTIDE SEQUENCE</scope>
    <source>
        <strain evidence="2">USDA</strain>
    </source>
</reference>
<dbReference type="eggNOG" id="KOG1199">
    <property type="taxonomic scope" value="Eukaryota"/>
</dbReference>
<dbReference type="EMBL" id="AAZO01005924">
    <property type="status" value="NOT_ANNOTATED_CDS"/>
    <property type="molecule type" value="Genomic_DNA"/>
</dbReference>
<gene>
    <name evidence="3" type="primary">8235708</name>
    <name evidence="2" type="ORF">Phum_PHUM489260</name>
</gene>
<dbReference type="InterPro" id="IPR002347">
    <property type="entry name" value="SDR_fam"/>
</dbReference>
<keyword evidence="1 2" id="KW-0560">Oxidoreductase</keyword>
<dbReference type="OMA" id="RHIFEND"/>
<dbReference type="VEuPathDB" id="VectorBase:PHUM489260"/>
<proteinExistence type="predicted"/>
<dbReference type="InterPro" id="IPR036291">
    <property type="entry name" value="NAD(P)-bd_dom_sf"/>
</dbReference>
<sequence length="260" mass="28113">MAEAKKLVAMVAGGAGSLGLATVKKLLTIGYKVVLFDLPAADKLVKKHFEEEKNVTFVPGDITSEEDVKKAMDSIDNTNGEKFDLLVNCAGLSQCHQTFNFNKNSCASLEDFKNMMNVNVSGTFNTVRYAAQKMFLNDADEDGLRGLVINTSGFFAYDGQIGQVGLAAVGGAVASMTLPLCREFSPIGVRVMSIAPGVMDSNLTCHLPKNINEHLGLCTPNPKRMGFPNEYAELVVSIINNKFLNGSTIRLDGGLRMYLM</sequence>